<evidence type="ECO:0000313" key="3">
    <source>
        <dbReference type="Proteomes" id="UP000834106"/>
    </source>
</evidence>
<accession>A0AAD2A1S5</accession>
<protein>
    <recommendedName>
        <fullName evidence="4">SHSP domain-containing protein</fullName>
    </recommendedName>
</protein>
<evidence type="ECO:0000256" key="1">
    <source>
        <dbReference type="SAM" id="MobiDB-lite"/>
    </source>
</evidence>
<name>A0AAD2A1S5_9LAMI</name>
<dbReference type="EMBL" id="OU503051">
    <property type="protein sequence ID" value="CAI9778296.1"/>
    <property type="molecule type" value="Genomic_DNA"/>
</dbReference>
<gene>
    <name evidence="2" type="ORF">FPE_LOCUS25726</name>
</gene>
<feature type="region of interest" description="Disordered" evidence="1">
    <location>
        <begin position="45"/>
        <end position="136"/>
    </location>
</feature>
<feature type="compositionally biased region" description="Basic and acidic residues" evidence="1">
    <location>
        <begin position="75"/>
        <end position="98"/>
    </location>
</feature>
<feature type="compositionally biased region" description="Polar residues" evidence="1">
    <location>
        <begin position="104"/>
        <end position="114"/>
    </location>
</feature>
<feature type="compositionally biased region" description="Basic and acidic residues" evidence="1">
    <location>
        <begin position="116"/>
        <end position="136"/>
    </location>
</feature>
<keyword evidence="3" id="KW-1185">Reference proteome</keyword>
<dbReference type="AlphaFoldDB" id="A0AAD2A1S5"/>
<sequence length="194" mass="22078">MEGAANYRMSYVEPASELIQEEDRDTLVLNLPGFKKDLLKAQLTSESRIMKISGARQLEDNSLAGKKNSKLQPLETRKPQKPTEEPFDAPEKNGERASHKNVPSDGQNKQNGTKNVPEKSHVKEETKKPRTSRRKDLGKFPSIILLGFFRESSSRVKTSTINSVNICESSCSEQNKWISVIDSYWNLFYIWKDS</sequence>
<evidence type="ECO:0008006" key="4">
    <source>
        <dbReference type="Google" id="ProtNLM"/>
    </source>
</evidence>
<evidence type="ECO:0000313" key="2">
    <source>
        <dbReference type="EMBL" id="CAI9778296.1"/>
    </source>
</evidence>
<reference evidence="2" key="1">
    <citation type="submission" date="2023-05" db="EMBL/GenBank/DDBJ databases">
        <authorList>
            <person name="Huff M."/>
        </authorList>
    </citation>
    <scope>NUCLEOTIDE SEQUENCE</scope>
</reference>
<proteinExistence type="predicted"/>
<dbReference type="Proteomes" id="UP000834106">
    <property type="component" value="Chromosome 16"/>
</dbReference>
<organism evidence="2 3">
    <name type="scientific">Fraxinus pennsylvanica</name>
    <dbReference type="NCBI Taxonomy" id="56036"/>
    <lineage>
        <taxon>Eukaryota</taxon>
        <taxon>Viridiplantae</taxon>
        <taxon>Streptophyta</taxon>
        <taxon>Embryophyta</taxon>
        <taxon>Tracheophyta</taxon>
        <taxon>Spermatophyta</taxon>
        <taxon>Magnoliopsida</taxon>
        <taxon>eudicotyledons</taxon>
        <taxon>Gunneridae</taxon>
        <taxon>Pentapetalae</taxon>
        <taxon>asterids</taxon>
        <taxon>lamiids</taxon>
        <taxon>Lamiales</taxon>
        <taxon>Oleaceae</taxon>
        <taxon>Oleeae</taxon>
        <taxon>Fraxinus</taxon>
    </lineage>
</organism>